<proteinExistence type="predicted"/>
<feature type="compositionally biased region" description="Low complexity" evidence="1">
    <location>
        <begin position="1215"/>
        <end position="1226"/>
    </location>
</feature>
<sequence length="1308" mass="140500">MTTTAQPTPLIVPVQISAMAVNGRVREETFFRQAPHFPRPPAYREDPEPDFTTFDADFQTLDSSDGVYLQWELPAAAVRGRADTARIEPAADAGAGDTEAVVYPVLPNRWMIVRYHRPGTSTATDPPSAAGWLLWSDHVDPDGGSPFPAPGATDSDDVAGASMYVGTAHSLDADGWKPQGGERFLPVTALGAGIPGFTVYQPYNANILSFHDPLRTNGGKGDLLPAGTVSYLVAGWHQDHADDLLAPEALKSLLLFRNGEGSIPAVPEELVAAGLRALNWTLPPPVGGPAPAPQRALYHGLLLGLPWQNTKHFPSDRPQATDTVLYALGNSALDARSALPATTALAPRDRLLHRAFAQDCLDAFATALDDGRNTLDAAALATWFLASETGYRWQITDSPQQAGIKPPAKPNAQELAKERDWLTRLNADQNAYDARLRDLAEAQTRLYDLWWLAGTDPEKQPQDFAARAREQLAPDRPGTLAAQVMALRNECFGLQGLRQKVPHGATTHDLAAAITAYANADIRKLPAGRRLKRVPLPPYHRPADPLVLIKGAGTPLTAYPTTPTPCRLPGQLIDHDGITGRPTTPPPAPTRFGELIADLPWAPLDGLLSEFRALEDLTRRVFAHWPTADDPAPPDLIEDAQTLGWKPVTAAGGTPEWPAPCVLWRQPWSPLMVLWTATIHPLPYLSAGTVPAAKAAPTENWAFDGARYRWRGTGSLPDPPTLVGHSLLTDLPAFVLNGRVTQYLARRPDAPANLLRALAEEAGDEICQTLDGINAALARRVRSNHHEPLDGPAAALLSTRLLVPVPSRLPDPAAQHFEPVRAGQIVLTRLTVVDRFGRSVNILDPMTPELSPDPRLADSVKPNGDPAGHITGVLAVPGETRSKCVQLTPRLQQAARTRFDTVCARDDATVINPDDDLPSENPGPLCGWLVPDHRADTLLVYGAGGEPLGELLATAPDDEHYQVDWTPLPGSPWMTREDVLGAQFAAAYPHLCGILATVLGPGESGGPGATGWLRAHAELHGTLDEGLLHIAPAHRGEDPAWSLVGGRPVAVVRARLGIELAASPLPAADWDRLLTGPAENDGNRLRDIRWPIRLGDSTRPDDGLIGFFTADRDTPDQTATNYRRLYTPYPPGGTAGEYARGLDPATDPAVRARRADTPPTTGDHTLSWVTLLIDPWTSATATTAILPAVSARLPTACVDGPRSRLTVSLRIGPLLAGTATPTTPNDTDPKPTRGLALPKPSPRYGTWAWSERTPPQETTLWASLPINGPSTAVHPPDYPPDARTGHLTLTSPAPLSTSTSRPGPEDPQ</sequence>
<name>A0A1V3ZYD1_9ACTN</name>
<feature type="compositionally biased region" description="Low complexity" evidence="1">
    <location>
        <begin position="1287"/>
        <end position="1302"/>
    </location>
</feature>
<evidence type="ECO:0000256" key="1">
    <source>
        <dbReference type="SAM" id="MobiDB-lite"/>
    </source>
</evidence>
<organism evidence="2 3">
    <name type="scientific">Streptomyces tsukubensis</name>
    <dbReference type="NCBI Taxonomy" id="83656"/>
    <lineage>
        <taxon>Bacteria</taxon>
        <taxon>Bacillati</taxon>
        <taxon>Actinomycetota</taxon>
        <taxon>Actinomycetes</taxon>
        <taxon>Kitasatosporales</taxon>
        <taxon>Streptomycetaceae</taxon>
        <taxon>Streptomyces</taxon>
    </lineage>
</organism>
<comment type="caution">
    <text evidence="2">The sequence shown here is derived from an EMBL/GenBank/DDBJ whole genome shotgun (WGS) entry which is preliminary data.</text>
</comment>
<evidence type="ECO:0000313" key="3">
    <source>
        <dbReference type="Proteomes" id="UP000190539"/>
    </source>
</evidence>
<reference evidence="2 3" key="1">
    <citation type="submission" date="2017-02" db="EMBL/GenBank/DDBJ databases">
        <title>Draft Genome Sequence of Streptomyces tsukubaensis F601, a Producer of the immunosuppressant tacrolimus FK506.</title>
        <authorList>
            <person name="Zong G."/>
            <person name="Zhong C."/>
            <person name="Fu J."/>
            <person name="Qin R."/>
            <person name="Cao G."/>
        </authorList>
    </citation>
    <scope>NUCLEOTIDE SEQUENCE [LARGE SCALE GENOMIC DNA]</scope>
    <source>
        <strain evidence="2 3">F601</strain>
    </source>
</reference>
<dbReference type="OrthoDB" id="6091628at2"/>
<evidence type="ECO:0000313" key="2">
    <source>
        <dbReference type="EMBL" id="OON71346.1"/>
    </source>
</evidence>
<dbReference type="EMBL" id="MVFC01000062">
    <property type="protein sequence ID" value="OON71346.1"/>
    <property type="molecule type" value="Genomic_DNA"/>
</dbReference>
<accession>A0A1V3ZYD1</accession>
<dbReference type="RefSeq" id="WP_077974515.1">
    <property type="nucleotide sequence ID" value="NZ_CP045178.1"/>
</dbReference>
<protein>
    <submittedName>
        <fullName evidence="2">Uncharacterized protein</fullName>
    </submittedName>
</protein>
<dbReference type="Proteomes" id="UP000190539">
    <property type="component" value="Unassembled WGS sequence"/>
</dbReference>
<gene>
    <name evidence="2" type="ORF">B1H18_34270</name>
</gene>
<keyword evidence="3" id="KW-1185">Reference proteome</keyword>
<dbReference type="STRING" id="83656.B1H18_34270"/>
<feature type="region of interest" description="Disordered" evidence="1">
    <location>
        <begin position="1215"/>
        <end position="1308"/>
    </location>
</feature>